<dbReference type="AlphaFoldDB" id="A0A8H3ZQK5"/>
<organism evidence="2 3">
    <name type="scientific">Colletotrichum asianum</name>
    <dbReference type="NCBI Taxonomy" id="702518"/>
    <lineage>
        <taxon>Eukaryota</taxon>
        <taxon>Fungi</taxon>
        <taxon>Dikarya</taxon>
        <taxon>Ascomycota</taxon>
        <taxon>Pezizomycotina</taxon>
        <taxon>Sordariomycetes</taxon>
        <taxon>Hypocreomycetidae</taxon>
        <taxon>Glomerellales</taxon>
        <taxon>Glomerellaceae</taxon>
        <taxon>Colletotrichum</taxon>
        <taxon>Colletotrichum gloeosporioides species complex</taxon>
    </lineage>
</organism>
<sequence>TSSFLSPKLNDTFRTTSSPSPLPLKNPSPAIVDIHARPPRTKTSKLDPRASTKPCKPTPRSKKVVLPSLPFPRHSWQTRRLPKTTSRKLGKHTPLTSLYKATSDRTTLPTPLHLSKKTLARKKPAFQNHIQTPPPPPPWITKKKKSFPLACSPPRLLCTKCSATTCHVSRLRLRCLTSRQNFRRPMRSPYIQ</sequence>
<accession>A0A8H3ZQK5</accession>
<gene>
    <name evidence="2" type="ORF">GQ607_010189</name>
</gene>
<feature type="region of interest" description="Disordered" evidence="1">
    <location>
        <begin position="1"/>
        <end position="66"/>
    </location>
</feature>
<reference evidence="2 3" key="1">
    <citation type="submission" date="2019-12" db="EMBL/GenBank/DDBJ databases">
        <title>A genome sequence resource for the geographically widespread anthracnose pathogen Colletotrichum asianum.</title>
        <authorList>
            <person name="Meng Y."/>
        </authorList>
    </citation>
    <scope>NUCLEOTIDE SEQUENCE [LARGE SCALE GENOMIC DNA]</scope>
    <source>
        <strain evidence="2 3">ICMP 18580</strain>
    </source>
</reference>
<protein>
    <submittedName>
        <fullName evidence="2">Uncharacterized protein</fullName>
    </submittedName>
</protein>
<evidence type="ECO:0000313" key="2">
    <source>
        <dbReference type="EMBL" id="KAF0322526.1"/>
    </source>
</evidence>
<dbReference type="Proteomes" id="UP000434172">
    <property type="component" value="Unassembled WGS sequence"/>
</dbReference>
<comment type="caution">
    <text evidence="2">The sequence shown here is derived from an EMBL/GenBank/DDBJ whole genome shotgun (WGS) entry which is preliminary data.</text>
</comment>
<dbReference type="EMBL" id="WOWK01000060">
    <property type="protein sequence ID" value="KAF0322526.1"/>
    <property type="molecule type" value="Genomic_DNA"/>
</dbReference>
<feature type="non-terminal residue" evidence="2">
    <location>
        <position position="1"/>
    </location>
</feature>
<name>A0A8H3ZQK5_9PEZI</name>
<evidence type="ECO:0000313" key="3">
    <source>
        <dbReference type="Proteomes" id="UP000434172"/>
    </source>
</evidence>
<keyword evidence="3" id="KW-1185">Reference proteome</keyword>
<proteinExistence type="predicted"/>
<evidence type="ECO:0000256" key="1">
    <source>
        <dbReference type="SAM" id="MobiDB-lite"/>
    </source>
</evidence>